<evidence type="ECO:0000256" key="1">
    <source>
        <dbReference type="ARBA" id="ARBA00004651"/>
    </source>
</evidence>
<keyword evidence="2" id="KW-1003">Cell membrane</keyword>
<name>A0AAP3Q4F8_9FIRM</name>
<dbReference type="Proteomes" id="UP001212823">
    <property type="component" value="Unassembled WGS sequence"/>
</dbReference>
<evidence type="ECO:0000256" key="6">
    <source>
        <dbReference type="SAM" id="Phobius"/>
    </source>
</evidence>
<dbReference type="InterPro" id="IPR050833">
    <property type="entry name" value="Poly_Biosynth_Transport"/>
</dbReference>
<feature type="transmembrane region" description="Helical" evidence="6">
    <location>
        <begin position="127"/>
        <end position="144"/>
    </location>
</feature>
<dbReference type="EMBL" id="JAQLYE010000027">
    <property type="protein sequence ID" value="MDB8018921.1"/>
    <property type="molecule type" value="Genomic_DNA"/>
</dbReference>
<dbReference type="RefSeq" id="WP_306775810.1">
    <property type="nucleotide sequence ID" value="NZ_JADPAO010000026.1"/>
</dbReference>
<feature type="transmembrane region" description="Helical" evidence="6">
    <location>
        <begin position="12"/>
        <end position="36"/>
    </location>
</feature>
<evidence type="ECO:0000256" key="5">
    <source>
        <dbReference type="ARBA" id="ARBA00023136"/>
    </source>
</evidence>
<feature type="transmembrane region" description="Helical" evidence="6">
    <location>
        <begin position="48"/>
        <end position="72"/>
    </location>
</feature>
<feature type="transmembrane region" description="Helical" evidence="6">
    <location>
        <begin position="378"/>
        <end position="395"/>
    </location>
</feature>
<comment type="caution">
    <text evidence="7">The sequence shown here is derived from an EMBL/GenBank/DDBJ whole genome shotgun (WGS) entry which is preliminary data.</text>
</comment>
<reference evidence="7" key="1">
    <citation type="submission" date="2023-01" db="EMBL/GenBank/DDBJ databases">
        <title>Human gut microbiome strain richness.</title>
        <authorList>
            <person name="Chen-Liaw A."/>
        </authorList>
    </citation>
    <scope>NUCLEOTIDE SEQUENCE</scope>
    <source>
        <strain evidence="7">1001283st1_D2_1001283B150209_150212</strain>
    </source>
</reference>
<evidence type="ECO:0000313" key="7">
    <source>
        <dbReference type="EMBL" id="MDB8018921.1"/>
    </source>
</evidence>
<feature type="transmembrane region" description="Helical" evidence="6">
    <location>
        <begin position="434"/>
        <end position="453"/>
    </location>
</feature>
<dbReference type="AlphaFoldDB" id="A0AAP3Q4F8"/>
<dbReference type="GO" id="GO:0005886">
    <property type="term" value="C:plasma membrane"/>
    <property type="evidence" value="ECO:0007669"/>
    <property type="project" value="UniProtKB-SubCell"/>
</dbReference>
<evidence type="ECO:0000256" key="4">
    <source>
        <dbReference type="ARBA" id="ARBA00022989"/>
    </source>
</evidence>
<sequence>METSRTGYVKKNIIYGYISTIISSVFSIITRTIFVYVLGAQYLGVSGLFTNVLGVLSFTELGIGAAIIFSLYKPIAENDKEKIKSLLGLYKKAYRVIAFIVTLVGLIIIPFLDYLVNSDIPMNEIKIYYLIFLFNTVSSYFVTYKTSYVSALQKEYIVTNTTTIGTIVTNILQIIFLVVGGNYLSYLLIAAIIGLLQKILTVIYLNKKYPILTEKEVKPLDEVTKKNIWKNVKALIIHKIGDVSVNQTDNIIISAFVNTTAVGLLSNYTTLNTLISTFTNRFFSSFTASFGNLVAKDSVEKQRKIFDIYDLLGFWIYGFVLIAFITLSQPFITIWLGKKLLLDNLTMILYFISLYLAGMTFIPYNFKVAAGRFDEDKWVAFVQAITNLVISIIAIKGMGLPGIFVGTIISRMIVVIVRPHIVYKYVLKQSAIRYYIRLTIRTCIAFAICFLMWQIKNVIFIKVSIWRFVILCILTAIVPNLIFLVTFARSDAFKGILEKIRK</sequence>
<dbReference type="InterPro" id="IPR002797">
    <property type="entry name" value="Polysacc_synth"/>
</dbReference>
<dbReference type="PANTHER" id="PTHR30250">
    <property type="entry name" value="PST FAMILY PREDICTED COLANIC ACID TRANSPORTER"/>
    <property type="match status" value="1"/>
</dbReference>
<evidence type="ECO:0000313" key="8">
    <source>
        <dbReference type="Proteomes" id="UP001212823"/>
    </source>
</evidence>
<proteinExistence type="predicted"/>
<keyword evidence="5 6" id="KW-0472">Membrane</keyword>
<evidence type="ECO:0000256" key="2">
    <source>
        <dbReference type="ARBA" id="ARBA00022475"/>
    </source>
</evidence>
<keyword evidence="4 6" id="KW-1133">Transmembrane helix</keyword>
<dbReference type="PANTHER" id="PTHR30250:SF26">
    <property type="entry name" value="PSMA PROTEIN"/>
    <property type="match status" value="1"/>
</dbReference>
<keyword evidence="3 6" id="KW-0812">Transmembrane</keyword>
<comment type="subcellular location">
    <subcellularLocation>
        <location evidence="1">Cell membrane</location>
        <topology evidence="1">Multi-pass membrane protein</topology>
    </subcellularLocation>
</comment>
<protein>
    <submittedName>
        <fullName evidence="7">Oligosaccharide flippase family protein</fullName>
    </submittedName>
</protein>
<feature type="transmembrane region" description="Helical" evidence="6">
    <location>
        <begin position="348"/>
        <end position="366"/>
    </location>
</feature>
<feature type="transmembrane region" description="Helical" evidence="6">
    <location>
        <begin position="311"/>
        <end position="336"/>
    </location>
</feature>
<accession>A0AAP3Q4F8</accession>
<feature type="transmembrane region" description="Helical" evidence="6">
    <location>
        <begin position="401"/>
        <end position="422"/>
    </location>
</feature>
<gene>
    <name evidence="7" type="ORF">PNE45_12905</name>
</gene>
<organism evidence="7 8">
    <name type="scientific">Agathobacter rectalis</name>
    <dbReference type="NCBI Taxonomy" id="39491"/>
    <lineage>
        <taxon>Bacteria</taxon>
        <taxon>Bacillati</taxon>
        <taxon>Bacillota</taxon>
        <taxon>Clostridia</taxon>
        <taxon>Lachnospirales</taxon>
        <taxon>Lachnospiraceae</taxon>
        <taxon>Agathobacter</taxon>
    </lineage>
</organism>
<dbReference type="Pfam" id="PF01943">
    <property type="entry name" value="Polysacc_synt"/>
    <property type="match status" value="1"/>
</dbReference>
<feature type="transmembrane region" description="Helical" evidence="6">
    <location>
        <begin position="465"/>
        <end position="487"/>
    </location>
</feature>
<feature type="transmembrane region" description="Helical" evidence="6">
    <location>
        <begin position="156"/>
        <end position="177"/>
    </location>
</feature>
<evidence type="ECO:0000256" key="3">
    <source>
        <dbReference type="ARBA" id="ARBA00022692"/>
    </source>
</evidence>
<feature type="transmembrane region" description="Helical" evidence="6">
    <location>
        <begin position="183"/>
        <end position="205"/>
    </location>
</feature>
<feature type="transmembrane region" description="Helical" evidence="6">
    <location>
        <begin position="93"/>
        <end position="115"/>
    </location>
</feature>